<keyword evidence="3" id="KW-1185">Reference proteome</keyword>
<dbReference type="EMBL" id="JBAHYK010000571">
    <property type="protein sequence ID" value="KAL0572870.1"/>
    <property type="molecule type" value="Genomic_DNA"/>
</dbReference>
<evidence type="ECO:0000313" key="3">
    <source>
        <dbReference type="Proteomes" id="UP001465976"/>
    </source>
</evidence>
<feature type="compositionally biased region" description="Polar residues" evidence="1">
    <location>
        <begin position="631"/>
        <end position="643"/>
    </location>
</feature>
<comment type="caution">
    <text evidence="2">The sequence shown here is derived from an EMBL/GenBank/DDBJ whole genome shotgun (WGS) entry which is preliminary data.</text>
</comment>
<name>A0ABR3FC84_9AGAR</name>
<feature type="compositionally biased region" description="Low complexity" evidence="1">
    <location>
        <begin position="590"/>
        <end position="606"/>
    </location>
</feature>
<accession>A0ABR3FC84</accession>
<feature type="compositionally biased region" description="Low complexity" evidence="1">
    <location>
        <begin position="512"/>
        <end position="525"/>
    </location>
</feature>
<evidence type="ECO:0000313" key="2">
    <source>
        <dbReference type="EMBL" id="KAL0572870.1"/>
    </source>
</evidence>
<evidence type="ECO:0000256" key="1">
    <source>
        <dbReference type="SAM" id="MobiDB-lite"/>
    </source>
</evidence>
<feature type="compositionally biased region" description="Low complexity" evidence="1">
    <location>
        <begin position="648"/>
        <end position="659"/>
    </location>
</feature>
<feature type="compositionally biased region" description="Basic and acidic residues" evidence="1">
    <location>
        <begin position="527"/>
        <end position="538"/>
    </location>
</feature>
<proteinExistence type="predicted"/>
<dbReference type="Proteomes" id="UP001465976">
    <property type="component" value="Unassembled WGS sequence"/>
</dbReference>
<organism evidence="2 3">
    <name type="scientific">Marasmius crinis-equi</name>
    <dbReference type="NCBI Taxonomy" id="585013"/>
    <lineage>
        <taxon>Eukaryota</taxon>
        <taxon>Fungi</taxon>
        <taxon>Dikarya</taxon>
        <taxon>Basidiomycota</taxon>
        <taxon>Agaricomycotina</taxon>
        <taxon>Agaricomycetes</taxon>
        <taxon>Agaricomycetidae</taxon>
        <taxon>Agaricales</taxon>
        <taxon>Marasmiineae</taxon>
        <taxon>Marasmiaceae</taxon>
        <taxon>Marasmius</taxon>
    </lineage>
</organism>
<gene>
    <name evidence="2" type="ORF">V5O48_009101</name>
</gene>
<feature type="region of interest" description="Disordered" evidence="1">
    <location>
        <begin position="463"/>
        <end position="675"/>
    </location>
</feature>
<sequence>MESTSYFANSRGLVIGNDGNFATVHGNQILNYFNREPERKAALTIYDQGTLTSCKFRQVMLGDILRINDFGVYKYPRLWNDGKLKADKTICAAQVIGGEGRVFTVITYTGPEAQDAFQKDFQMYARRLTAGPFQVYGINTNVPTVLFYDERQPLAKFLDGLGSFGKLYLQSLKKQFHWHKNEIWLDPKKGELCQGPAGPECDTISEGHIPWENLSCSAKLLEDRNCLSFLAGLKARYVDREVVKAIGKLCSSRVSEVEVHQPTICSASTNTTVAVSGGLWESVNNCLSEREVMENGATRFTLKGEGVRPSVWIDSLEEWGVWMSQALSINDDLSQCELIYPDLRLGGHLSTSENTRLRRRGKSIYLFVHPLSTSTPTEDCWTCLLHHWSFDPTGQRPLPAEICEDLGLPIELTLNVQSTKRHRWTNEAYKRMHQYQLARGFDPKTTDFAQHLGLPIYQVQSDSDRFEDVDGKPGPPKEGLKGRGTALRANINSQFQPKATTTSSNPRLTTKSMPSFSVSSISVSPPKRPEIQSREPARIHRTATRGAAKPGITSGKVTPASSRTRTPLPPEPVHIASSSPKLRTPRNAETTPASTRSASPSSSIVRISRRPRPASSTGTRNGTEGNIRIPGTQNTMKTPSKQVRQCRDPTIPTRPTARPTNDHERSSSSSQRVWR</sequence>
<feature type="compositionally biased region" description="Polar residues" evidence="1">
    <location>
        <begin position="555"/>
        <end position="565"/>
    </location>
</feature>
<feature type="compositionally biased region" description="Polar residues" evidence="1">
    <location>
        <begin position="490"/>
        <end position="511"/>
    </location>
</feature>
<protein>
    <submittedName>
        <fullName evidence="2">Uncharacterized protein</fullName>
    </submittedName>
</protein>
<reference evidence="2 3" key="1">
    <citation type="submission" date="2024-02" db="EMBL/GenBank/DDBJ databases">
        <title>A draft genome for the cacao thread blight pathogen Marasmius crinis-equi.</title>
        <authorList>
            <person name="Cohen S.P."/>
            <person name="Baruah I.K."/>
            <person name="Amoako-Attah I."/>
            <person name="Bukari Y."/>
            <person name="Meinhardt L.W."/>
            <person name="Bailey B.A."/>
        </authorList>
    </citation>
    <scope>NUCLEOTIDE SEQUENCE [LARGE SCALE GENOMIC DNA]</scope>
    <source>
        <strain evidence="2 3">GH-76</strain>
    </source>
</reference>